<feature type="binding site" evidence="8">
    <location>
        <begin position="284"/>
        <end position="286"/>
    </location>
    <ligand>
        <name>S-adenosyl-L-methionine</name>
        <dbReference type="ChEBI" id="CHEBI:59789"/>
    </ligand>
</feature>
<dbReference type="AlphaFoldDB" id="A0A5C5WMP3"/>
<evidence type="ECO:0000256" key="6">
    <source>
        <dbReference type="ARBA" id="ARBA00023014"/>
    </source>
</evidence>
<gene>
    <name evidence="8 11" type="primary">queE</name>
    <name evidence="11" type="ORF">Pla22_41360</name>
</gene>
<dbReference type="PANTHER" id="PTHR42836">
    <property type="entry name" value="7-CARBOXY-7-DEAZAGUANINE SYNTHASE"/>
    <property type="match status" value="1"/>
</dbReference>
<comment type="cofactor">
    <cofactor evidence="8">
        <name>Mg(2+)</name>
        <dbReference type="ChEBI" id="CHEBI:18420"/>
    </cofactor>
</comment>
<feature type="binding site" evidence="8">
    <location>
        <position position="242"/>
    </location>
    <ligand>
        <name>S-adenosyl-L-methionine</name>
        <dbReference type="ChEBI" id="CHEBI:59789"/>
    </ligand>
</feature>
<feature type="domain" description="Radical SAM core" evidence="10">
    <location>
        <begin position="186"/>
        <end position="395"/>
    </location>
</feature>
<evidence type="ECO:0000313" key="12">
    <source>
        <dbReference type="Proteomes" id="UP000316598"/>
    </source>
</evidence>
<feature type="binding site" evidence="8">
    <location>
        <position position="195"/>
    </location>
    <ligand>
        <name>substrate</name>
    </ligand>
</feature>
<comment type="catalytic activity">
    <reaction evidence="8">
        <text>6-carboxy-5,6,7,8-tetrahydropterin + H(+) = 7-carboxy-7-carbaguanine + NH4(+)</text>
        <dbReference type="Rhea" id="RHEA:27974"/>
        <dbReference type="ChEBI" id="CHEBI:15378"/>
        <dbReference type="ChEBI" id="CHEBI:28938"/>
        <dbReference type="ChEBI" id="CHEBI:61032"/>
        <dbReference type="ChEBI" id="CHEBI:61036"/>
        <dbReference type="EC" id="4.3.99.3"/>
    </reaction>
</comment>
<dbReference type="PANTHER" id="PTHR42836:SF1">
    <property type="entry name" value="7-CARBOXY-7-DEAZAGUANINE SYNTHASE"/>
    <property type="match status" value="1"/>
</dbReference>
<feature type="binding site" evidence="8">
    <location>
        <begin position="205"/>
        <end position="207"/>
    </location>
    <ligand>
        <name>S-adenosyl-L-methionine</name>
        <dbReference type="ChEBI" id="CHEBI:59789"/>
    </ligand>
</feature>
<protein>
    <recommendedName>
        <fullName evidence="8">7-carboxy-7-deazaguanine synthase</fullName>
        <shortName evidence="8">CDG synthase</shortName>
        <ecNumber evidence="8">4.3.99.3</ecNumber>
    </recommendedName>
    <alternativeName>
        <fullName evidence="8">Queuosine biosynthesis protein QueE</fullName>
    </alternativeName>
</protein>
<keyword evidence="1 8" id="KW-0004">4Fe-4S</keyword>
<comment type="function">
    <text evidence="8">Catalyzes the complex heterocyclic radical-mediated conversion of 6-carboxy-5,6,7,8-tetrahydropterin (CPH4) to 7-carboxy-7-deazaguanine (CDG), a step common to the biosynthetic pathways of all 7-deazapurine-containing compounds.</text>
</comment>
<dbReference type="Pfam" id="PF04055">
    <property type="entry name" value="Radical_SAM"/>
    <property type="match status" value="1"/>
</dbReference>
<keyword evidence="5 8" id="KW-0408">Iron</keyword>
<dbReference type="UniPathway" id="UPA00391"/>
<dbReference type="SUPFAM" id="SSF102114">
    <property type="entry name" value="Radical SAM enzymes"/>
    <property type="match status" value="1"/>
</dbReference>
<keyword evidence="8" id="KW-0671">Queuosine biosynthesis</keyword>
<dbReference type="GO" id="GO:0051539">
    <property type="term" value="F:4 iron, 4 sulfur cluster binding"/>
    <property type="evidence" value="ECO:0007669"/>
    <property type="project" value="UniProtKB-UniRule"/>
</dbReference>
<evidence type="ECO:0000256" key="4">
    <source>
        <dbReference type="ARBA" id="ARBA00022842"/>
    </source>
</evidence>
<evidence type="ECO:0000256" key="5">
    <source>
        <dbReference type="ARBA" id="ARBA00023004"/>
    </source>
</evidence>
<evidence type="ECO:0000259" key="10">
    <source>
        <dbReference type="PROSITE" id="PS51918"/>
    </source>
</evidence>
<proteinExistence type="inferred from homology"/>
<comment type="subunit">
    <text evidence="8">Homodimer.</text>
</comment>
<dbReference type="InterPro" id="IPR007197">
    <property type="entry name" value="rSAM"/>
</dbReference>
<comment type="cofactor">
    <cofactor evidence="8">
        <name>S-adenosyl-L-methionine</name>
        <dbReference type="ChEBI" id="CHEBI:59789"/>
    </cofactor>
    <text evidence="8">Binds 1 S-adenosyl-L-methionine per subunit.</text>
</comment>
<keyword evidence="12" id="KW-1185">Reference proteome</keyword>
<evidence type="ECO:0000256" key="2">
    <source>
        <dbReference type="ARBA" id="ARBA00022691"/>
    </source>
</evidence>
<comment type="caution">
    <text evidence="11">The sequence shown here is derived from an EMBL/GenBank/DDBJ whole genome shotgun (WGS) entry which is preliminary data.</text>
</comment>
<keyword evidence="6 8" id="KW-0411">Iron-sulfur</keyword>
<feature type="binding site" evidence="8">
    <location>
        <begin position="180"/>
        <end position="182"/>
    </location>
    <ligand>
        <name>substrate</name>
    </ligand>
</feature>
<dbReference type="PROSITE" id="PS51918">
    <property type="entry name" value="RADICAL_SAM"/>
    <property type="match status" value="1"/>
</dbReference>
<keyword evidence="2 8" id="KW-0949">S-adenosyl-L-methionine</keyword>
<comment type="cofactor">
    <cofactor evidence="8">
        <name>[4Fe-4S] cluster</name>
        <dbReference type="ChEBI" id="CHEBI:49883"/>
    </cofactor>
    <text evidence="8">Binds 1 [4Fe-4S] cluster. The cluster is coordinated with 3 cysteines and an exchangeable S-adenosyl-L-methionine.</text>
</comment>
<dbReference type="InterPro" id="IPR024924">
    <property type="entry name" value="7-CO-7-deazaguanine_synth-like"/>
</dbReference>
<keyword evidence="4 8" id="KW-0460">Magnesium</keyword>
<dbReference type="EC" id="4.3.99.3" evidence="8"/>
<dbReference type="Proteomes" id="UP000316598">
    <property type="component" value="Unassembled WGS sequence"/>
</dbReference>
<evidence type="ECO:0000256" key="9">
    <source>
        <dbReference type="SAM" id="MobiDB-lite"/>
    </source>
</evidence>
<keyword evidence="7 8" id="KW-0456">Lyase</keyword>
<dbReference type="GO" id="GO:1904047">
    <property type="term" value="F:S-adenosyl-L-methionine binding"/>
    <property type="evidence" value="ECO:0007669"/>
    <property type="project" value="UniProtKB-UniRule"/>
</dbReference>
<dbReference type="GO" id="GO:0008616">
    <property type="term" value="P:tRNA queuosine(34) biosynthetic process"/>
    <property type="evidence" value="ECO:0007669"/>
    <property type="project" value="UniProtKB-UniRule"/>
</dbReference>
<feature type="binding site" evidence="8">
    <location>
        <position position="208"/>
    </location>
    <ligand>
        <name>Mg(2+)</name>
        <dbReference type="ChEBI" id="CHEBI:18420"/>
    </ligand>
</feature>
<evidence type="ECO:0000313" key="11">
    <source>
        <dbReference type="EMBL" id="TWT51359.1"/>
    </source>
</evidence>
<dbReference type="EMBL" id="SJPI01000002">
    <property type="protein sequence ID" value="TWT51359.1"/>
    <property type="molecule type" value="Genomic_DNA"/>
</dbReference>
<dbReference type="Gene3D" id="3.20.20.70">
    <property type="entry name" value="Aldolase class I"/>
    <property type="match status" value="1"/>
</dbReference>
<feature type="region of interest" description="Disordered" evidence="9">
    <location>
        <begin position="145"/>
        <end position="165"/>
    </location>
</feature>
<evidence type="ECO:0000256" key="1">
    <source>
        <dbReference type="ARBA" id="ARBA00022485"/>
    </source>
</evidence>
<evidence type="ECO:0000256" key="3">
    <source>
        <dbReference type="ARBA" id="ARBA00022723"/>
    </source>
</evidence>
<dbReference type="InterPro" id="IPR013785">
    <property type="entry name" value="Aldolase_TIM"/>
</dbReference>
<keyword evidence="3 8" id="KW-0479">Metal-binding</keyword>
<evidence type="ECO:0000256" key="8">
    <source>
        <dbReference type="HAMAP-Rule" id="MF_00917"/>
    </source>
</evidence>
<comment type="similarity">
    <text evidence="8">Belongs to the radical SAM superfamily. 7-carboxy-7-deazaguanine synthase family.</text>
</comment>
<feature type="binding site" evidence="8">
    <location>
        <position position="240"/>
    </location>
    <ligand>
        <name>substrate</name>
    </ligand>
</feature>
<comment type="caution">
    <text evidence="8">Lacks conserved residue(s) required for the propagation of feature annotation.</text>
</comment>
<accession>A0A5C5WMP3</accession>
<organism evidence="11 12">
    <name type="scientific">Rubripirellula amarantea</name>
    <dbReference type="NCBI Taxonomy" id="2527999"/>
    <lineage>
        <taxon>Bacteria</taxon>
        <taxon>Pseudomonadati</taxon>
        <taxon>Planctomycetota</taxon>
        <taxon>Planctomycetia</taxon>
        <taxon>Pirellulales</taxon>
        <taxon>Pirellulaceae</taxon>
        <taxon>Rubripirellula</taxon>
    </lineage>
</organism>
<dbReference type="HAMAP" id="MF_00917">
    <property type="entry name" value="QueE"/>
    <property type="match status" value="1"/>
</dbReference>
<dbReference type="CDD" id="cd01335">
    <property type="entry name" value="Radical_SAM"/>
    <property type="match status" value="1"/>
</dbReference>
<dbReference type="GO" id="GO:0000287">
    <property type="term" value="F:magnesium ion binding"/>
    <property type="evidence" value="ECO:0007669"/>
    <property type="project" value="UniProtKB-UniRule"/>
</dbReference>
<feature type="binding site" evidence="8">
    <location>
        <position position="206"/>
    </location>
    <ligand>
        <name>[4Fe-4S] cluster</name>
        <dbReference type="ChEBI" id="CHEBI:49883"/>
        <note>4Fe-4S-S-AdoMet</note>
    </ligand>
</feature>
<feature type="binding site" evidence="8">
    <location>
        <position position="199"/>
    </location>
    <ligand>
        <name>[4Fe-4S] cluster</name>
        <dbReference type="ChEBI" id="CHEBI:49883"/>
        <note>4Fe-4S-S-AdoMet</note>
    </ligand>
</feature>
<dbReference type="InterPro" id="IPR058240">
    <property type="entry name" value="rSAM_sf"/>
</dbReference>
<name>A0A5C5WMP3_9BACT</name>
<comment type="pathway">
    <text evidence="8">Purine metabolism; 7-cyano-7-deazaguanine biosynthesis.</text>
</comment>
<feature type="binding site" evidence="8">
    <location>
        <position position="203"/>
    </location>
    <ligand>
        <name>[4Fe-4S] cluster</name>
        <dbReference type="ChEBI" id="CHEBI:49883"/>
        <note>4Fe-4S-S-AdoMet</note>
    </ligand>
</feature>
<reference evidence="11 12" key="1">
    <citation type="submission" date="2019-02" db="EMBL/GenBank/DDBJ databases">
        <title>Deep-cultivation of Planctomycetes and their phenomic and genomic characterization uncovers novel biology.</title>
        <authorList>
            <person name="Wiegand S."/>
            <person name="Jogler M."/>
            <person name="Boedeker C."/>
            <person name="Pinto D."/>
            <person name="Vollmers J."/>
            <person name="Rivas-Marin E."/>
            <person name="Kohn T."/>
            <person name="Peeters S.H."/>
            <person name="Heuer A."/>
            <person name="Rast P."/>
            <person name="Oberbeckmann S."/>
            <person name="Bunk B."/>
            <person name="Jeske O."/>
            <person name="Meyerdierks A."/>
            <person name="Storesund J.E."/>
            <person name="Kallscheuer N."/>
            <person name="Luecker S."/>
            <person name="Lage O.M."/>
            <person name="Pohl T."/>
            <person name="Merkel B.J."/>
            <person name="Hornburger P."/>
            <person name="Mueller R.-W."/>
            <person name="Bruemmer F."/>
            <person name="Labrenz M."/>
            <person name="Spormann A.M."/>
            <person name="Op Den Camp H."/>
            <person name="Overmann J."/>
            <person name="Amann R."/>
            <person name="Jetten M.S.M."/>
            <person name="Mascher T."/>
            <person name="Medema M.H."/>
            <person name="Devos D.P."/>
            <person name="Kaster A.-K."/>
            <person name="Ovreas L."/>
            <person name="Rohde M."/>
            <person name="Galperin M.Y."/>
            <person name="Jogler C."/>
        </authorList>
    </citation>
    <scope>NUCLEOTIDE SEQUENCE [LARGE SCALE GENOMIC DNA]</scope>
    <source>
        <strain evidence="11 12">Pla22</strain>
    </source>
</reference>
<dbReference type="GO" id="GO:0016840">
    <property type="term" value="F:carbon-nitrogen lyase activity"/>
    <property type="evidence" value="ECO:0007669"/>
    <property type="project" value="UniProtKB-UniRule"/>
</dbReference>
<evidence type="ECO:0000256" key="7">
    <source>
        <dbReference type="ARBA" id="ARBA00023239"/>
    </source>
</evidence>
<dbReference type="SFLD" id="SFLDS00029">
    <property type="entry name" value="Radical_SAM"/>
    <property type="match status" value="1"/>
</dbReference>
<sequence>MKAISSIGIPNHNVAVQATARGPTAFYGCTARIHHGQKVVHDPVRHGFVEDSFIAKPLQVHFQTLQFDTYFVWHICEHDGPVVGLSRFGAYRSKLGAMVLDRKIPTRVGIGECFQYGSKIVLVTQWISPSLEISLRLMDNSQESQFSQASAGPTRGTDLEDRESPSGIAQLKVSERFVSRQGEGRLTGVESFFIRTSGCNLRCHFCDTPYASWNPQGDLTKVDDLVLAALKTGLTHVVLTGGEPMLPKEIVGLTQKLREVGLHITIETAGTIDRDVECDLMSISPKLASSTPSADKHPRWNALHSQRRMPIDAMRRLIDRSDEFQLKFVVTSADDFNEIEEVVSALQTQPNDVWIMPEGVTNEAMDKATAWLNPLCEARGYQYCDRMQIRWYGNRRGT</sequence>